<accession>A0A859FFE9</accession>
<dbReference type="KEGG" id="psua:FLK61_31955"/>
<proteinExistence type="predicted"/>
<sequence length="250" mass="29416">MKKEAIIYNSHEATARDLQRKKYGHTDLLHISGALKKGQLRISPTALNRVCEQYDKLTLLTPLSTGDELQQGNHVIREAFLLELFTYYADKNACKLTIKRQASIKQVKDTKKSVTSVQAWQEASDVHPDELAASYFRFLPLFTKKLIRVRNLEEQIEFQLAFLRLPLLTLRREKHHDDACFSSYVISGGLLTNRKQRTLGRLWFMRSNQKEGMVYTAITHYKPSLPWWMYRFTQATLHKMVMWQFKRYRS</sequence>
<organism evidence="1 2">
    <name type="scientific">Paenalkalicoccus suaedae</name>
    <dbReference type="NCBI Taxonomy" id="2592382"/>
    <lineage>
        <taxon>Bacteria</taxon>
        <taxon>Bacillati</taxon>
        <taxon>Bacillota</taxon>
        <taxon>Bacilli</taxon>
        <taxon>Bacillales</taxon>
        <taxon>Bacillaceae</taxon>
        <taxon>Paenalkalicoccus</taxon>
    </lineage>
</organism>
<dbReference type="EMBL" id="CP041372">
    <property type="protein sequence ID" value="QKS71324.1"/>
    <property type="molecule type" value="Genomic_DNA"/>
</dbReference>
<evidence type="ECO:0000313" key="2">
    <source>
        <dbReference type="Proteomes" id="UP000318138"/>
    </source>
</evidence>
<reference evidence="2" key="1">
    <citation type="submission" date="2019-07" db="EMBL/GenBank/DDBJ databases">
        <title>Bacillus alkalisoli sp. nov. isolated from saline soil.</title>
        <authorList>
            <person name="Sun J.-Q."/>
            <person name="Xu L."/>
        </authorList>
    </citation>
    <scope>NUCLEOTIDE SEQUENCE [LARGE SCALE GENOMIC DNA]</scope>
    <source>
        <strain evidence="2">M4U3P1</strain>
    </source>
</reference>
<dbReference type="Proteomes" id="UP000318138">
    <property type="component" value="Chromosome"/>
</dbReference>
<gene>
    <name evidence="1" type="ORF">FLK61_31955</name>
</gene>
<protein>
    <submittedName>
        <fullName evidence="1">Uncharacterized protein</fullName>
    </submittedName>
</protein>
<dbReference type="AlphaFoldDB" id="A0A859FFE9"/>
<evidence type="ECO:0000313" key="1">
    <source>
        <dbReference type="EMBL" id="QKS71324.1"/>
    </source>
</evidence>
<name>A0A859FFE9_9BACI</name>
<keyword evidence="2" id="KW-1185">Reference proteome</keyword>
<dbReference type="RefSeq" id="WP_176009359.1">
    <property type="nucleotide sequence ID" value="NZ_CP041372.2"/>
</dbReference>